<dbReference type="AlphaFoldDB" id="A0A540NAY8"/>
<accession>A0A540NAY8</accession>
<evidence type="ECO:0000313" key="1">
    <source>
        <dbReference type="EMBL" id="TQE08211.1"/>
    </source>
</evidence>
<gene>
    <name evidence="1" type="ORF">C1H46_006178</name>
</gene>
<proteinExistence type="predicted"/>
<protein>
    <submittedName>
        <fullName evidence="1">Uncharacterized protein</fullName>
    </submittedName>
</protein>
<dbReference type="EMBL" id="VIEB01000074">
    <property type="protein sequence ID" value="TQE08211.1"/>
    <property type="molecule type" value="Genomic_DNA"/>
</dbReference>
<reference evidence="1 2" key="1">
    <citation type="journal article" date="2019" name="G3 (Bethesda)">
        <title>Sequencing of a Wild Apple (Malus baccata) Genome Unravels the Differences Between Cultivated and Wild Apple Species Regarding Disease Resistance and Cold Tolerance.</title>
        <authorList>
            <person name="Chen X."/>
        </authorList>
    </citation>
    <scope>NUCLEOTIDE SEQUENCE [LARGE SCALE GENOMIC DNA]</scope>
    <source>
        <strain evidence="2">cv. Shandingzi</strain>
        <tissue evidence="1">Leaves</tissue>
    </source>
</reference>
<sequence length="81" mass="9816">MVKRKIQNSPPNYNFNAFLVEIFFGELLKKETGFDLNIRQLRFRFCGVLPWKEARGKLRFDPEERKRSKSCSPTYDYHQRE</sequence>
<organism evidence="1 2">
    <name type="scientific">Malus baccata</name>
    <name type="common">Siberian crab apple</name>
    <name type="synonym">Pyrus baccata</name>
    <dbReference type="NCBI Taxonomy" id="106549"/>
    <lineage>
        <taxon>Eukaryota</taxon>
        <taxon>Viridiplantae</taxon>
        <taxon>Streptophyta</taxon>
        <taxon>Embryophyta</taxon>
        <taxon>Tracheophyta</taxon>
        <taxon>Spermatophyta</taxon>
        <taxon>Magnoliopsida</taxon>
        <taxon>eudicotyledons</taxon>
        <taxon>Gunneridae</taxon>
        <taxon>Pentapetalae</taxon>
        <taxon>rosids</taxon>
        <taxon>fabids</taxon>
        <taxon>Rosales</taxon>
        <taxon>Rosaceae</taxon>
        <taxon>Amygdaloideae</taxon>
        <taxon>Maleae</taxon>
        <taxon>Malus</taxon>
    </lineage>
</organism>
<keyword evidence="2" id="KW-1185">Reference proteome</keyword>
<name>A0A540NAY8_MALBA</name>
<evidence type="ECO:0000313" key="2">
    <source>
        <dbReference type="Proteomes" id="UP000315295"/>
    </source>
</evidence>
<comment type="caution">
    <text evidence="1">The sequence shown here is derived from an EMBL/GenBank/DDBJ whole genome shotgun (WGS) entry which is preliminary data.</text>
</comment>
<dbReference type="Proteomes" id="UP000315295">
    <property type="component" value="Unassembled WGS sequence"/>
</dbReference>